<accession>A0A934VHC1</accession>
<comment type="caution">
    <text evidence="3">The sequence shown here is derived from an EMBL/GenBank/DDBJ whole genome shotgun (WGS) entry which is preliminary data.</text>
</comment>
<dbReference type="InterPro" id="IPR003746">
    <property type="entry name" value="DUF167"/>
</dbReference>
<reference evidence="3" key="1">
    <citation type="submission" date="2021-01" db="EMBL/GenBank/DDBJ databases">
        <title>Modified the classification status of verrucomicrobia.</title>
        <authorList>
            <person name="Feng X."/>
        </authorList>
    </citation>
    <scope>NUCLEOTIDE SEQUENCE</scope>
    <source>
        <strain evidence="3">KCTC 22201</strain>
    </source>
</reference>
<evidence type="ECO:0000256" key="1">
    <source>
        <dbReference type="ARBA" id="ARBA00010364"/>
    </source>
</evidence>
<sequence>MQIRVKAVPNAKRSEVVGWEEDPRSGRVLRVRIAAPPVEGKANKALCAFLATWLGTSKSQVRLLKGEGARIKTFEVPDGDLPSVESPSA</sequence>
<comment type="similarity">
    <text evidence="1 2">Belongs to the UPF0235 family.</text>
</comment>
<protein>
    <recommendedName>
        <fullName evidence="2">UPF0235 protein JIN81_17915</fullName>
    </recommendedName>
</protein>
<evidence type="ECO:0000313" key="4">
    <source>
        <dbReference type="Proteomes" id="UP000658278"/>
    </source>
</evidence>
<dbReference type="Gene3D" id="3.30.1200.10">
    <property type="entry name" value="YggU-like"/>
    <property type="match status" value="1"/>
</dbReference>
<organism evidence="3 4">
    <name type="scientific">Haloferula rosea</name>
    <dbReference type="NCBI Taxonomy" id="490093"/>
    <lineage>
        <taxon>Bacteria</taxon>
        <taxon>Pseudomonadati</taxon>
        <taxon>Verrucomicrobiota</taxon>
        <taxon>Verrucomicrobiia</taxon>
        <taxon>Verrucomicrobiales</taxon>
        <taxon>Verrucomicrobiaceae</taxon>
        <taxon>Haloferula</taxon>
    </lineage>
</organism>
<dbReference type="SMART" id="SM01152">
    <property type="entry name" value="DUF167"/>
    <property type="match status" value="1"/>
</dbReference>
<evidence type="ECO:0000256" key="2">
    <source>
        <dbReference type="HAMAP-Rule" id="MF_00634"/>
    </source>
</evidence>
<dbReference type="NCBIfam" id="TIGR00251">
    <property type="entry name" value="DUF167 family protein"/>
    <property type="match status" value="1"/>
</dbReference>
<dbReference type="AlphaFoldDB" id="A0A934VHC1"/>
<dbReference type="GO" id="GO:0005737">
    <property type="term" value="C:cytoplasm"/>
    <property type="evidence" value="ECO:0007669"/>
    <property type="project" value="TreeGrafter"/>
</dbReference>
<proteinExistence type="inferred from homology"/>
<dbReference type="InterPro" id="IPR036591">
    <property type="entry name" value="YggU-like_sf"/>
</dbReference>
<dbReference type="RefSeq" id="WP_200283211.1">
    <property type="nucleotide sequence ID" value="NZ_JAENII010000020.1"/>
</dbReference>
<dbReference type="PANTHER" id="PTHR13420:SF7">
    <property type="entry name" value="UPF0235 PROTEIN C15ORF40"/>
    <property type="match status" value="1"/>
</dbReference>
<dbReference type="SUPFAM" id="SSF69786">
    <property type="entry name" value="YggU-like"/>
    <property type="match status" value="1"/>
</dbReference>
<dbReference type="PANTHER" id="PTHR13420">
    <property type="entry name" value="UPF0235 PROTEIN C15ORF40"/>
    <property type="match status" value="1"/>
</dbReference>
<name>A0A934VHC1_9BACT</name>
<evidence type="ECO:0000313" key="3">
    <source>
        <dbReference type="EMBL" id="MBK1828917.1"/>
    </source>
</evidence>
<keyword evidence="4" id="KW-1185">Reference proteome</keyword>
<dbReference type="HAMAP" id="MF_00634">
    <property type="entry name" value="UPF0235"/>
    <property type="match status" value="1"/>
</dbReference>
<dbReference type="Proteomes" id="UP000658278">
    <property type="component" value="Unassembled WGS sequence"/>
</dbReference>
<dbReference type="Pfam" id="PF02594">
    <property type="entry name" value="DUF167"/>
    <property type="match status" value="1"/>
</dbReference>
<gene>
    <name evidence="3" type="ORF">JIN81_17915</name>
</gene>
<dbReference type="EMBL" id="JAENII010000020">
    <property type="protein sequence ID" value="MBK1828917.1"/>
    <property type="molecule type" value="Genomic_DNA"/>
</dbReference>